<dbReference type="Gene3D" id="2.30.30.40">
    <property type="entry name" value="SH3 Domains"/>
    <property type="match status" value="1"/>
</dbReference>
<dbReference type="InterPro" id="IPR011989">
    <property type="entry name" value="ARM-like"/>
</dbReference>
<evidence type="ECO:0000256" key="2">
    <source>
        <dbReference type="SAM" id="Phobius"/>
    </source>
</evidence>
<sequence length="354" mass="37501">MTTERQNPSESESKPTAALQRFTRRMDVTRQTPSHDPRVPREQLAALVEALGNSEHPLHANAVDELVAIGPAAVPALCNVLNAKQAWLSSYRAAEAAGRIGDGGATGALIQTLKHPNSNVRWSAVRALAQIGDVRALLELRRVAQNDQGRTSWGESVADAAQSALSQLGQRSVWGQSIELIKTAVVAVMMILSLALAFSVVSTLRDELDRFGRVIPGQTQLPALTLPTVAPEPTVAPVPTMAPAVVVDPTTASEPAAEPEPQPAGEAAELATFTGTVLQGANIRPFPSTDNQPVGLVATGDEIVFLARTPGNDWYLIRLGAQHSDQSRIESADGTGWISEALVTVPAGELPIRE</sequence>
<dbReference type="SMART" id="SM00567">
    <property type="entry name" value="EZ_HEAT"/>
    <property type="match status" value="3"/>
</dbReference>
<feature type="transmembrane region" description="Helical" evidence="2">
    <location>
        <begin position="184"/>
        <end position="204"/>
    </location>
</feature>
<comment type="caution">
    <text evidence="4">The sequence shown here is derived from an EMBL/GenBank/DDBJ whole genome shotgun (WGS) entry which is preliminary data.</text>
</comment>
<feature type="region of interest" description="Disordered" evidence="1">
    <location>
        <begin position="1"/>
        <end position="38"/>
    </location>
</feature>
<evidence type="ECO:0000313" key="5">
    <source>
        <dbReference type="Proteomes" id="UP000220527"/>
    </source>
</evidence>
<name>A0A2A6RN57_9CHLR</name>
<keyword evidence="2" id="KW-0472">Membrane</keyword>
<feature type="compositionally biased region" description="Polar residues" evidence="1">
    <location>
        <begin position="1"/>
        <end position="10"/>
    </location>
</feature>
<dbReference type="EMBL" id="NQWI01000011">
    <property type="protein sequence ID" value="PDW04318.1"/>
    <property type="molecule type" value="Genomic_DNA"/>
</dbReference>
<evidence type="ECO:0000313" key="4">
    <source>
        <dbReference type="EMBL" id="PDW04318.1"/>
    </source>
</evidence>
<dbReference type="Pfam" id="PF13646">
    <property type="entry name" value="HEAT_2"/>
    <property type="match status" value="1"/>
</dbReference>
<evidence type="ECO:0000259" key="3">
    <source>
        <dbReference type="Pfam" id="PF08239"/>
    </source>
</evidence>
<dbReference type="SUPFAM" id="SSF48371">
    <property type="entry name" value="ARM repeat"/>
    <property type="match status" value="1"/>
</dbReference>
<accession>A0A2A6RN57</accession>
<dbReference type="InterPro" id="IPR004155">
    <property type="entry name" value="PBS_lyase_HEAT"/>
</dbReference>
<dbReference type="Pfam" id="PF08239">
    <property type="entry name" value="SH3_3"/>
    <property type="match status" value="1"/>
</dbReference>
<keyword evidence="2" id="KW-1133">Transmembrane helix</keyword>
<proteinExistence type="predicted"/>
<dbReference type="InterPro" id="IPR003646">
    <property type="entry name" value="SH3-like_bac-type"/>
</dbReference>
<organism evidence="4 5">
    <name type="scientific">Candidatus Viridilinea mediisalina</name>
    <dbReference type="NCBI Taxonomy" id="2024553"/>
    <lineage>
        <taxon>Bacteria</taxon>
        <taxon>Bacillati</taxon>
        <taxon>Chloroflexota</taxon>
        <taxon>Chloroflexia</taxon>
        <taxon>Chloroflexales</taxon>
        <taxon>Chloroflexineae</taxon>
        <taxon>Oscillochloridaceae</taxon>
        <taxon>Candidatus Viridilinea</taxon>
    </lineage>
</organism>
<dbReference type="Proteomes" id="UP000220527">
    <property type="component" value="Unassembled WGS sequence"/>
</dbReference>
<keyword evidence="2" id="KW-0812">Transmembrane</keyword>
<dbReference type="OrthoDB" id="147662at2"/>
<keyword evidence="5" id="KW-1185">Reference proteome</keyword>
<reference evidence="5" key="1">
    <citation type="submission" date="2017-08" db="EMBL/GenBank/DDBJ databases">
        <authorList>
            <person name="Grouzdev D.S."/>
            <person name="Gaisin V.A."/>
            <person name="Rysina M.S."/>
            <person name="Gorlenko V.M."/>
        </authorList>
    </citation>
    <scope>NUCLEOTIDE SEQUENCE [LARGE SCALE GENOMIC DNA]</scope>
    <source>
        <strain evidence="5">Kir15-3F</strain>
    </source>
</reference>
<dbReference type="AlphaFoldDB" id="A0A2A6RN57"/>
<dbReference type="Gene3D" id="1.25.10.10">
    <property type="entry name" value="Leucine-rich Repeat Variant"/>
    <property type="match status" value="1"/>
</dbReference>
<evidence type="ECO:0000256" key="1">
    <source>
        <dbReference type="SAM" id="MobiDB-lite"/>
    </source>
</evidence>
<protein>
    <submittedName>
        <fullName evidence="4">Ligand-binding protein SH3</fullName>
    </submittedName>
</protein>
<feature type="compositionally biased region" description="Basic and acidic residues" evidence="1">
    <location>
        <begin position="24"/>
        <end position="38"/>
    </location>
</feature>
<gene>
    <name evidence="4" type="ORF">CJ255_03955</name>
</gene>
<dbReference type="InterPro" id="IPR016024">
    <property type="entry name" value="ARM-type_fold"/>
</dbReference>
<feature type="domain" description="SH3b" evidence="3">
    <location>
        <begin position="280"/>
        <end position="343"/>
    </location>
</feature>
<dbReference type="RefSeq" id="WP_097642796.1">
    <property type="nucleotide sequence ID" value="NZ_NQWI01000011.1"/>
</dbReference>